<organism evidence="2 3">
    <name type="scientific">Hymenobacter persicinus</name>
    <dbReference type="NCBI Taxonomy" id="2025506"/>
    <lineage>
        <taxon>Bacteria</taxon>
        <taxon>Pseudomonadati</taxon>
        <taxon>Bacteroidota</taxon>
        <taxon>Cytophagia</taxon>
        <taxon>Cytophagales</taxon>
        <taxon>Hymenobacteraceae</taxon>
        <taxon>Hymenobacter</taxon>
    </lineage>
</organism>
<gene>
    <name evidence="2" type="ORF">EWM57_13555</name>
</gene>
<dbReference type="Gene3D" id="2.115.10.20">
    <property type="entry name" value="Glycosyl hydrolase domain, family 43"/>
    <property type="match status" value="1"/>
</dbReference>
<dbReference type="GO" id="GO:0016787">
    <property type="term" value="F:hydrolase activity"/>
    <property type="evidence" value="ECO:0007669"/>
    <property type="project" value="UniProtKB-KW"/>
</dbReference>
<keyword evidence="1" id="KW-0732">Signal</keyword>
<dbReference type="InterPro" id="IPR023296">
    <property type="entry name" value="Glyco_hydro_beta-prop_sf"/>
</dbReference>
<sequence>MLTRRTFLTGLALAPFARAAAGIAAGRLIDFPKADFSSFSKHLKPVGRALELEGYYVWCNSPIYGPDGKVHVFFSRWEASRGMGGWLRGSEICRAVADSPAGPFEFREVVLAPRGGGFWDATTCHNPSIQLVDGRYCLFFMGTSNGKTDTKRIGLATAPSLEGPWTRPDEPLLLPGPAGAWDDHCTTNPAFVKHAGKYWLYYKSWNTREYEDAKGQEIRGNRKYGLAVADKLEGPYVKDAANPVIDFSKLGHNKQFEDAFVWQQHGKFHLLARDMGVYNQEVGLYLESRDGKAWTYPKIAFLPLRDYGVQQPPAPAKLKRYGRLERPQLLLRDGKPEYLFGASQGGKYMTSSSFVFRIT</sequence>
<dbReference type="OrthoDB" id="9794572at2"/>
<dbReference type="RefSeq" id="WP_129921690.1">
    <property type="nucleotide sequence ID" value="NZ_SEWE01000028.1"/>
</dbReference>
<feature type="chain" id="PRO_5020293830" evidence="1">
    <location>
        <begin position="20"/>
        <end position="359"/>
    </location>
</feature>
<keyword evidence="3" id="KW-1185">Reference proteome</keyword>
<evidence type="ECO:0000313" key="2">
    <source>
        <dbReference type="EMBL" id="RYU78542.1"/>
    </source>
</evidence>
<feature type="signal peptide" evidence="1">
    <location>
        <begin position="1"/>
        <end position="19"/>
    </location>
</feature>
<reference evidence="2 3" key="1">
    <citation type="submission" date="2019-02" db="EMBL/GenBank/DDBJ databases">
        <title>Bacterial novel species isolated from soil.</title>
        <authorList>
            <person name="Jung H.-Y."/>
        </authorList>
    </citation>
    <scope>NUCLEOTIDE SEQUENCE [LARGE SCALE GENOMIC DNA]</scope>
    <source>
        <strain evidence="2 3">1-3-3-3</strain>
    </source>
</reference>
<keyword evidence="2" id="KW-0378">Hydrolase</keyword>
<accession>A0A4Q5LBQ4</accession>
<name>A0A4Q5LBQ4_9BACT</name>
<evidence type="ECO:0000256" key="1">
    <source>
        <dbReference type="SAM" id="SignalP"/>
    </source>
</evidence>
<protein>
    <submittedName>
        <fullName evidence="2">Glycosyl hydrolase family 43</fullName>
    </submittedName>
</protein>
<comment type="caution">
    <text evidence="2">The sequence shown here is derived from an EMBL/GenBank/DDBJ whole genome shotgun (WGS) entry which is preliminary data.</text>
</comment>
<dbReference type="AlphaFoldDB" id="A0A4Q5LBQ4"/>
<proteinExistence type="predicted"/>
<dbReference type="Proteomes" id="UP000294155">
    <property type="component" value="Unassembled WGS sequence"/>
</dbReference>
<evidence type="ECO:0000313" key="3">
    <source>
        <dbReference type="Proteomes" id="UP000294155"/>
    </source>
</evidence>
<dbReference type="CDD" id="cd08994">
    <property type="entry name" value="GH43_62_32_68_117_130-like"/>
    <property type="match status" value="1"/>
</dbReference>
<dbReference type="SUPFAM" id="SSF75005">
    <property type="entry name" value="Arabinanase/levansucrase/invertase"/>
    <property type="match status" value="1"/>
</dbReference>
<dbReference type="EMBL" id="SEWE01000028">
    <property type="protein sequence ID" value="RYU78542.1"/>
    <property type="molecule type" value="Genomic_DNA"/>
</dbReference>